<proteinExistence type="predicted"/>
<evidence type="ECO:0000313" key="2">
    <source>
        <dbReference type="Proteomes" id="UP000199072"/>
    </source>
</evidence>
<dbReference type="GO" id="GO:0003700">
    <property type="term" value="F:DNA-binding transcription factor activity"/>
    <property type="evidence" value="ECO:0007669"/>
    <property type="project" value="InterPro"/>
</dbReference>
<dbReference type="Proteomes" id="UP000199072">
    <property type="component" value="Unassembled WGS sequence"/>
</dbReference>
<evidence type="ECO:0008006" key="3">
    <source>
        <dbReference type="Google" id="ProtNLM"/>
    </source>
</evidence>
<protein>
    <recommendedName>
        <fullName evidence="3">RNA polymerase sigma-70 factor, ECF subfamily</fullName>
    </recommendedName>
</protein>
<dbReference type="EMBL" id="FNAI01000003">
    <property type="protein sequence ID" value="SDD96453.1"/>
    <property type="molecule type" value="Genomic_DNA"/>
</dbReference>
<dbReference type="Gene3D" id="1.10.1740.10">
    <property type="match status" value="1"/>
</dbReference>
<dbReference type="SUPFAM" id="SSF88946">
    <property type="entry name" value="Sigma2 domain of RNA polymerase sigma factors"/>
    <property type="match status" value="1"/>
</dbReference>
<evidence type="ECO:0000313" key="1">
    <source>
        <dbReference type="EMBL" id="SDD96453.1"/>
    </source>
</evidence>
<dbReference type="InterPro" id="IPR013325">
    <property type="entry name" value="RNA_pol_sigma_r2"/>
</dbReference>
<dbReference type="RefSeq" id="WP_091147971.1">
    <property type="nucleotide sequence ID" value="NZ_FNAI01000003.1"/>
</dbReference>
<dbReference type="OrthoDB" id="799948at2"/>
<dbReference type="AlphaFoldDB" id="A0A1G6Z2D1"/>
<dbReference type="GO" id="GO:0006352">
    <property type="term" value="P:DNA-templated transcription initiation"/>
    <property type="evidence" value="ECO:0007669"/>
    <property type="project" value="InterPro"/>
</dbReference>
<reference evidence="1 2" key="1">
    <citation type="submission" date="2016-10" db="EMBL/GenBank/DDBJ databases">
        <authorList>
            <person name="de Groot N.N."/>
        </authorList>
    </citation>
    <scope>NUCLEOTIDE SEQUENCE [LARGE SCALE GENOMIC DNA]</scope>
    <source>
        <strain evidence="1 2">47C3B</strain>
    </source>
</reference>
<sequence>MTILSDAELTSAIKNREPAGAHVLYDRYAATLFKLICCRLQNPKASAYILNKTFAVVWQEIHNYPADEQRLLVWMAGIARKLAIREKDHLTHKQYDF</sequence>
<dbReference type="STRING" id="1391627.SAMN05216464_103180"/>
<accession>A0A1G6Z2D1</accession>
<name>A0A1G6Z2D1_9SPHI</name>
<keyword evidence="2" id="KW-1185">Reference proteome</keyword>
<organism evidence="1 2">
    <name type="scientific">Mucilaginibacter pineti</name>
    <dbReference type="NCBI Taxonomy" id="1391627"/>
    <lineage>
        <taxon>Bacteria</taxon>
        <taxon>Pseudomonadati</taxon>
        <taxon>Bacteroidota</taxon>
        <taxon>Sphingobacteriia</taxon>
        <taxon>Sphingobacteriales</taxon>
        <taxon>Sphingobacteriaceae</taxon>
        <taxon>Mucilaginibacter</taxon>
    </lineage>
</organism>
<gene>
    <name evidence="1" type="ORF">SAMN05216464_103180</name>
</gene>